<evidence type="ECO:0000259" key="1">
    <source>
        <dbReference type="PROSITE" id="PS50022"/>
    </source>
</evidence>
<reference key="2">
    <citation type="submission" date="2011-10" db="EMBL/GenBank/DDBJ databases">
        <title>The genome and transcriptome sequence of Clonorchis sinensis provide insights into the carcinogenic liver fluke.</title>
        <authorList>
            <person name="Wang X."/>
            <person name="Huang Y."/>
            <person name="Chen W."/>
            <person name="Liu H."/>
            <person name="Guo L."/>
            <person name="Chen Y."/>
            <person name="Luo F."/>
            <person name="Zhou W."/>
            <person name="Sun J."/>
            <person name="Mao Q."/>
            <person name="Liang P."/>
            <person name="Zhou C."/>
            <person name="Tian Y."/>
            <person name="Men J."/>
            <person name="Lv X."/>
            <person name="Huang L."/>
            <person name="Zhou J."/>
            <person name="Hu Y."/>
            <person name="Li R."/>
            <person name="Zhang F."/>
            <person name="Lei H."/>
            <person name="Li X."/>
            <person name="Hu X."/>
            <person name="Liang C."/>
            <person name="Xu J."/>
            <person name="Wu Z."/>
            <person name="Yu X."/>
        </authorList>
    </citation>
    <scope>NUCLEOTIDE SEQUENCE</scope>
    <source>
        <strain>Henan</strain>
    </source>
</reference>
<evidence type="ECO:0000313" key="2">
    <source>
        <dbReference type="EMBL" id="GAA29544.2"/>
    </source>
</evidence>
<dbReference type="EMBL" id="DF143880">
    <property type="protein sequence ID" value="GAA29544.2"/>
    <property type="molecule type" value="Genomic_DNA"/>
</dbReference>
<dbReference type="Proteomes" id="UP000008909">
    <property type="component" value="Unassembled WGS sequence"/>
</dbReference>
<dbReference type="Gene3D" id="2.60.120.260">
    <property type="entry name" value="Galactose-binding domain-like"/>
    <property type="match status" value="1"/>
</dbReference>
<dbReference type="SUPFAM" id="SSF49785">
    <property type="entry name" value="Galactose-binding domain-like"/>
    <property type="match status" value="1"/>
</dbReference>
<reference evidence="2" key="1">
    <citation type="journal article" date="2011" name="Genome Biol.">
        <title>The draft genome of the carcinogenic human liver fluke Clonorchis sinensis.</title>
        <authorList>
            <person name="Wang X."/>
            <person name="Chen W."/>
            <person name="Huang Y."/>
            <person name="Sun J."/>
            <person name="Men J."/>
            <person name="Liu H."/>
            <person name="Luo F."/>
            <person name="Guo L."/>
            <person name="Lv X."/>
            <person name="Deng C."/>
            <person name="Zhou C."/>
            <person name="Fan Y."/>
            <person name="Li X."/>
            <person name="Huang L."/>
            <person name="Hu Y."/>
            <person name="Liang C."/>
            <person name="Hu X."/>
            <person name="Xu J."/>
            <person name="Yu X."/>
        </authorList>
    </citation>
    <scope>NUCLEOTIDE SEQUENCE [LARGE SCALE GENOMIC DNA]</scope>
    <source>
        <strain evidence="2">Henan</strain>
    </source>
</reference>
<dbReference type="PROSITE" id="PS50022">
    <property type="entry name" value="FA58C_3"/>
    <property type="match status" value="1"/>
</dbReference>
<gene>
    <name evidence="2" type="ORF">CLF_113579</name>
</gene>
<proteinExistence type="predicted"/>
<organism evidence="2 3">
    <name type="scientific">Clonorchis sinensis</name>
    <name type="common">Chinese liver fluke</name>
    <dbReference type="NCBI Taxonomy" id="79923"/>
    <lineage>
        <taxon>Eukaryota</taxon>
        <taxon>Metazoa</taxon>
        <taxon>Spiralia</taxon>
        <taxon>Lophotrochozoa</taxon>
        <taxon>Platyhelminthes</taxon>
        <taxon>Trematoda</taxon>
        <taxon>Digenea</taxon>
        <taxon>Opisthorchiida</taxon>
        <taxon>Opisthorchiata</taxon>
        <taxon>Opisthorchiidae</taxon>
        <taxon>Clonorchis</taxon>
    </lineage>
</organism>
<dbReference type="InterPro" id="IPR008979">
    <property type="entry name" value="Galactose-bd-like_sf"/>
</dbReference>
<keyword evidence="2" id="KW-0675">Receptor</keyword>
<name>H2KTC1_CLOSI</name>
<keyword evidence="3" id="KW-1185">Reference proteome</keyword>
<protein>
    <submittedName>
        <fullName evidence="2">Nuclear receptor 2C2-associated protein</fullName>
    </submittedName>
</protein>
<sequence>MVLEIDRTTVSSVLNRDIKQFGKAHLFDGNPETCWSSDSGSPQWIHISLKSPECISAIRIQFQGGFSGLNTTLEAWNDDEFVGRGKDAKAIVELFPKDTNVLQTLPVSLSEPFLHYRIVFHSTTDFYGRVIVYHFSLQQN</sequence>
<dbReference type="Pfam" id="PF22633">
    <property type="entry name" value="F5_F8_type_C_2"/>
    <property type="match status" value="1"/>
</dbReference>
<dbReference type="InterPro" id="IPR000421">
    <property type="entry name" value="FA58C"/>
</dbReference>
<dbReference type="AlphaFoldDB" id="H2KTC1"/>
<evidence type="ECO:0000313" key="3">
    <source>
        <dbReference type="Proteomes" id="UP000008909"/>
    </source>
</evidence>
<feature type="domain" description="F5/8 type C" evidence="1">
    <location>
        <begin position="1"/>
        <end position="61"/>
    </location>
</feature>
<accession>H2KTC1</accession>